<comment type="caution">
    <text evidence="1">The sequence shown here is derived from an EMBL/GenBank/DDBJ whole genome shotgun (WGS) entry which is preliminary data.</text>
</comment>
<reference evidence="1 2" key="1">
    <citation type="submission" date="2021-07" db="EMBL/GenBank/DDBJ databases">
        <title>Characterization of Violacein-producing bacteria and related species.</title>
        <authorList>
            <person name="Wilson H.S."/>
            <person name="De Leon M.E."/>
        </authorList>
    </citation>
    <scope>NUCLEOTIDE SEQUENCE [LARGE SCALE GENOMIC DNA]</scope>
    <source>
        <strain evidence="1 2">HSC-2F05</strain>
    </source>
</reference>
<dbReference type="RefSeq" id="WP_225237583.1">
    <property type="nucleotide sequence ID" value="NZ_JAHYBX010000001.1"/>
</dbReference>
<protein>
    <submittedName>
        <fullName evidence="1">Uncharacterized protein</fullName>
    </submittedName>
</protein>
<keyword evidence="2" id="KW-1185">Reference proteome</keyword>
<dbReference type="Proteomes" id="UP001198602">
    <property type="component" value="Unassembled WGS sequence"/>
</dbReference>
<evidence type="ECO:0000313" key="2">
    <source>
        <dbReference type="Proteomes" id="UP001198602"/>
    </source>
</evidence>
<proteinExistence type="predicted"/>
<sequence length="106" mass="11910">MHTVLEFPAKVFGQWGAIAQEIVPYLVQHGVKRDAIPAILERIRARWDQSAPPAAPRAALSDCDEAARASGQWEEGELYASRHWRSQSARTLIESAMADYLRHGRD</sequence>
<gene>
    <name evidence="1" type="ORF">LE190_04645</name>
</gene>
<accession>A0ABS7Y6B0</accession>
<evidence type="ECO:0000313" key="1">
    <source>
        <dbReference type="EMBL" id="MCA1855212.1"/>
    </source>
</evidence>
<name>A0ABS7Y6B0_9BURK</name>
<dbReference type="EMBL" id="JAHYBX010000001">
    <property type="protein sequence ID" value="MCA1855212.1"/>
    <property type="molecule type" value="Genomic_DNA"/>
</dbReference>
<organism evidence="1 2">
    <name type="scientific">Massilia hydrophila</name>
    <dbReference type="NCBI Taxonomy" id="3044279"/>
    <lineage>
        <taxon>Bacteria</taxon>
        <taxon>Pseudomonadati</taxon>
        <taxon>Pseudomonadota</taxon>
        <taxon>Betaproteobacteria</taxon>
        <taxon>Burkholderiales</taxon>
        <taxon>Oxalobacteraceae</taxon>
        <taxon>Telluria group</taxon>
        <taxon>Massilia</taxon>
    </lineage>
</organism>